<keyword evidence="6 8" id="KW-0472">Membrane</keyword>
<gene>
    <name evidence="10" type="ORF">NB037_08000</name>
</gene>
<evidence type="ECO:0000256" key="6">
    <source>
        <dbReference type="ARBA" id="ARBA00023136"/>
    </source>
</evidence>
<dbReference type="GO" id="GO:0016787">
    <property type="term" value="F:hydrolase activity"/>
    <property type="evidence" value="ECO:0007669"/>
    <property type="project" value="UniProtKB-KW"/>
</dbReference>
<evidence type="ECO:0000256" key="2">
    <source>
        <dbReference type="ARBA" id="ARBA00022475"/>
    </source>
</evidence>
<feature type="transmembrane region" description="Helical" evidence="8">
    <location>
        <begin position="184"/>
        <end position="206"/>
    </location>
</feature>
<dbReference type="PANTHER" id="PTHR14969">
    <property type="entry name" value="SPHINGOSINE-1-PHOSPHATE PHOSPHOHYDROLASE"/>
    <property type="match status" value="1"/>
</dbReference>
<keyword evidence="11" id="KW-1185">Reference proteome</keyword>
<feature type="transmembrane region" description="Helical" evidence="8">
    <location>
        <begin position="102"/>
        <end position="127"/>
    </location>
</feature>
<dbReference type="Gene3D" id="1.20.144.10">
    <property type="entry name" value="Phosphatidic acid phosphatase type 2/haloperoxidase"/>
    <property type="match status" value="2"/>
</dbReference>
<dbReference type="AlphaFoldDB" id="A0A9X2IU68"/>
<evidence type="ECO:0000256" key="1">
    <source>
        <dbReference type="ARBA" id="ARBA00004651"/>
    </source>
</evidence>
<evidence type="ECO:0000259" key="9">
    <source>
        <dbReference type="SMART" id="SM00014"/>
    </source>
</evidence>
<keyword evidence="4" id="KW-0378">Hydrolase</keyword>
<keyword evidence="2" id="KW-1003">Cell membrane</keyword>
<accession>A0A9X2IU68</accession>
<keyword evidence="3 8" id="KW-0812">Transmembrane</keyword>
<organism evidence="10 11">
    <name type="scientific">Rathayibacter rubneri</name>
    <dbReference type="NCBI Taxonomy" id="2950106"/>
    <lineage>
        <taxon>Bacteria</taxon>
        <taxon>Bacillati</taxon>
        <taxon>Actinomycetota</taxon>
        <taxon>Actinomycetes</taxon>
        <taxon>Micrococcales</taxon>
        <taxon>Microbacteriaceae</taxon>
        <taxon>Rathayibacter</taxon>
    </lineage>
</organism>
<dbReference type="SUPFAM" id="SSF48317">
    <property type="entry name" value="Acid phosphatase/Vanadium-dependent haloperoxidase"/>
    <property type="match status" value="1"/>
</dbReference>
<comment type="caution">
    <text evidence="10">The sequence shown here is derived from an EMBL/GenBank/DDBJ whole genome shotgun (WGS) entry which is preliminary data.</text>
</comment>
<evidence type="ECO:0000256" key="3">
    <source>
        <dbReference type="ARBA" id="ARBA00022692"/>
    </source>
</evidence>
<dbReference type="CDD" id="cd03392">
    <property type="entry name" value="PAP2_like_2"/>
    <property type="match status" value="1"/>
</dbReference>
<feature type="region of interest" description="Disordered" evidence="7">
    <location>
        <begin position="1"/>
        <end position="34"/>
    </location>
</feature>
<dbReference type="Pfam" id="PF01569">
    <property type="entry name" value="PAP2"/>
    <property type="match status" value="1"/>
</dbReference>
<sequence>MVNRENRSTTEPASASPDAVQRERMGTSAPSADPAATKVLTQEVAHRVSRRWPLISASIALLITVVLAIMIAYRPTTAFGFDVEWMDEIVEHRSSVWDIPALVMNTVGAGITGTVLIPLAIVAVLLVFRRRWAALYYTVAALVSVGLTQLVKELVGRARPEDMLVTSDYGSFPSGHTANAATTAMVLALIFPLVWVWIAGFLYSVAMMASRTYLGAHWLSDTIGGLLLGVGVALVVWAPLAGRLRSESELPHPPIWVKRSDVR</sequence>
<reference evidence="10" key="1">
    <citation type="submission" date="2022-06" db="EMBL/GenBank/DDBJ databases">
        <title>Whole genome shotgun sequencing (WGS) of Rathayibacter sp. ZW T2_19, isolated from stored onions (Allium cepa).</title>
        <authorList>
            <person name="Stoll D.A."/>
            <person name="Huch M."/>
        </authorList>
    </citation>
    <scope>NUCLEOTIDE SEQUENCE</scope>
    <source>
        <strain evidence="10">ZW T2_19</strain>
    </source>
</reference>
<feature type="transmembrane region" description="Helical" evidence="8">
    <location>
        <begin position="52"/>
        <end position="73"/>
    </location>
</feature>
<proteinExistence type="predicted"/>
<evidence type="ECO:0000256" key="5">
    <source>
        <dbReference type="ARBA" id="ARBA00022989"/>
    </source>
</evidence>
<dbReference type="EMBL" id="JAMRYM010000025">
    <property type="protein sequence ID" value="MCM6762359.1"/>
    <property type="molecule type" value="Genomic_DNA"/>
</dbReference>
<comment type="subcellular location">
    <subcellularLocation>
        <location evidence="1">Cell membrane</location>
        <topology evidence="1">Multi-pass membrane protein</topology>
    </subcellularLocation>
</comment>
<dbReference type="PANTHER" id="PTHR14969:SF62">
    <property type="entry name" value="DECAPRENYLPHOSPHORYL-5-PHOSPHORIBOSE PHOSPHATASE RV3807C-RELATED"/>
    <property type="match status" value="1"/>
</dbReference>
<feature type="transmembrane region" description="Helical" evidence="8">
    <location>
        <begin position="218"/>
        <end position="240"/>
    </location>
</feature>
<dbReference type="InterPro" id="IPR000326">
    <property type="entry name" value="PAP2/HPO"/>
</dbReference>
<dbReference type="Proteomes" id="UP001155240">
    <property type="component" value="Unassembled WGS sequence"/>
</dbReference>
<dbReference type="GO" id="GO:0005886">
    <property type="term" value="C:plasma membrane"/>
    <property type="evidence" value="ECO:0007669"/>
    <property type="project" value="UniProtKB-SubCell"/>
</dbReference>
<evidence type="ECO:0000256" key="8">
    <source>
        <dbReference type="SAM" id="Phobius"/>
    </source>
</evidence>
<dbReference type="RefSeq" id="WP_251944908.1">
    <property type="nucleotide sequence ID" value="NZ_JAMRYM010000025.1"/>
</dbReference>
<dbReference type="SMART" id="SM00014">
    <property type="entry name" value="acidPPc"/>
    <property type="match status" value="1"/>
</dbReference>
<evidence type="ECO:0000313" key="10">
    <source>
        <dbReference type="EMBL" id="MCM6762359.1"/>
    </source>
</evidence>
<evidence type="ECO:0000256" key="7">
    <source>
        <dbReference type="SAM" id="MobiDB-lite"/>
    </source>
</evidence>
<protein>
    <submittedName>
        <fullName evidence="10">Phosphatase PAP2 family protein</fullName>
    </submittedName>
</protein>
<evidence type="ECO:0000313" key="11">
    <source>
        <dbReference type="Proteomes" id="UP001155240"/>
    </source>
</evidence>
<name>A0A9X2IU68_9MICO</name>
<evidence type="ECO:0000256" key="4">
    <source>
        <dbReference type="ARBA" id="ARBA00022801"/>
    </source>
</evidence>
<dbReference type="InterPro" id="IPR036938">
    <property type="entry name" value="PAP2/HPO_sf"/>
</dbReference>
<feature type="domain" description="Phosphatidic acid phosphatase type 2/haloperoxidase" evidence="9">
    <location>
        <begin position="134"/>
        <end position="237"/>
    </location>
</feature>
<keyword evidence="5 8" id="KW-1133">Transmembrane helix</keyword>